<proteinExistence type="predicted"/>
<evidence type="ECO:0000313" key="1">
    <source>
        <dbReference type="EMBL" id="TFK59292.1"/>
    </source>
</evidence>
<organism evidence="1 2">
    <name type="scientific">Pluteus cervinus</name>
    <dbReference type="NCBI Taxonomy" id="181527"/>
    <lineage>
        <taxon>Eukaryota</taxon>
        <taxon>Fungi</taxon>
        <taxon>Dikarya</taxon>
        <taxon>Basidiomycota</taxon>
        <taxon>Agaricomycotina</taxon>
        <taxon>Agaricomycetes</taxon>
        <taxon>Agaricomycetidae</taxon>
        <taxon>Agaricales</taxon>
        <taxon>Pluteineae</taxon>
        <taxon>Pluteaceae</taxon>
        <taxon>Pluteus</taxon>
    </lineage>
</organism>
<gene>
    <name evidence="1" type="ORF">BDN72DRAFT_865278</name>
</gene>
<dbReference type="EMBL" id="ML209026">
    <property type="protein sequence ID" value="TFK59292.1"/>
    <property type="molecule type" value="Genomic_DNA"/>
</dbReference>
<dbReference type="Proteomes" id="UP000308600">
    <property type="component" value="Unassembled WGS sequence"/>
</dbReference>
<sequence length="568" mass="63337">MNSSTQQRKRKASKPPTVKFGTAPPGDYPVKRFDPFTAQTKVESKGARPRARPKRKGKERDESDAEIEQEISHEDHRLWVDIYEPTTEAELAIHVKKVEDIRWLLEAFDGGPGPAGAGKMTTSRARHIISDAGLRDEAGLNPVAPTLTQERFKLSFPDTVYITAMHLGRFKTIVVAVGIAMLGHIRLIVWSLPGIMAEKSAVGASLVAFITMGFGTGLFKANISPLVAEQYQRIRLFVKTTQTDEHVMLIHLHQRWPRCTWYASRSSYQYPHLGAVVGQLAMTYAEKYVGFWSPFALSTIITVLYFGRSKPNPAMWQSRRARNHLTINGSTKSEEGSGLAVYSPGTHYIINPCENSASTCTDEEENPLVSHLNVWIQSGAYILIAFSEIFASITGLEYTFTKGPKNLRSLARSVFLFTLALASALGEALVGRCCYLWTSFMLSSTVAVVEDGFLTARTFSAGMRMKEFPEADEEQDRYIKRNVEPNQRLSAQGNRNRTYNSSVRFASILEPLAFILQSLDWVELLPSLHFSALLLQSTLCDDCIRGVRHEGTPEGIMESGKILEAFLA</sequence>
<protein>
    <submittedName>
        <fullName evidence="1">Uncharacterized protein</fullName>
    </submittedName>
</protein>
<reference evidence="1 2" key="1">
    <citation type="journal article" date="2019" name="Nat. Ecol. Evol.">
        <title>Megaphylogeny resolves global patterns of mushroom evolution.</title>
        <authorList>
            <person name="Varga T."/>
            <person name="Krizsan K."/>
            <person name="Foldi C."/>
            <person name="Dima B."/>
            <person name="Sanchez-Garcia M."/>
            <person name="Sanchez-Ramirez S."/>
            <person name="Szollosi G.J."/>
            <person name="Szarkandi J.G."/>
            <person name="Papp V."/>
            <person name="Albert L."/>
            <person name="Andreopoulos W."/>
            <person name="Angelini C."/>
            <person name="Antonin V."/>
            <person name="Barry K.W."/>
            <person name="Bougher N.L."/>
            <person name="Buchanan P."/>
            <person name="Buyck B."/>
            <person name="Bense V."/>
            <person name="Catcheside P."/>
            <person name="Chovatia M."/>
            <person name="Cooper J."/>
            <person name="Damon W."/>
            <person name="Desjardin D."/>
            <person name="Finy P."/>
            <person name="Geml J."/>
            <person name="Haridas S."/>
            <person name="Hughes K."/>
            <person name="Justo A."/>
            <person name="Karasinski D."/>
            <person name="Kautmanova I."/>
            <person name="Kiss B."/>
            <person name="Kocsube S."/>
            <person name="Kotiranta H."/>
            <person name="LaButti K.M."/>
            <person name="Lechner B.E."/>
            <person name="Liimatainen K."/>
            <person name="Lipzen A."/>
            <person name="Lukacs Z."/>
            <person name="Mihaltcheva S."/>
            <person name="Morgado L.N."/>
            <person name="Niskanen T."/>
            <person name="Noordeloos M.E."/>
            <person name="Ohm R.A."/>
            <person name="Ortiz-Santana B."/>
            <person name="Ovrebo C."/>
            <person name="Racz N."/>
            <person name="Riley R."/>
            <person name="Savchenko A."/>
            <person name="Shiryaev A."/>
            <person name="Soop K."/>
            <person name="Spirin V."/>
            <person name="Szebenyi C."/>
            <person name="Tomsovsky M."/>
            <person name="Tulloss R.E."/>
            <person name="Uehling J."/>
            <person name="Grigoriev I.V."/>
            <person name="Vagvolgyi C."/>
            <person name="Papp T."/>
            <person name="Martin F.M."/>
            <person name="Miettinen O."/>
            <person name="Hibbett D.S."/>
            <person name="Nagy L.G."/>
        </authorList>
    </citation>
    <scope>NUCLEOTIDE SEQUENCE [LARGE SCALE GENOMIC DNA]</scope>
    <source>
        <strain evidence="1 2">NL-1719</strain>
    </source>
</reference>
<feature type="non-terminal residue" evidence="1">
    <location>
        <position position="568"/>
    </location>
</feature>
<accession>A0ACD3A103</accession>
<evidence type="ECO:0000313" key="2">
    <source>
        <dbReference type="Proteomes" id="UP000308600"/>
    </source>
</evidence>
<keyword evidence="2" id="KW-1185">Reference proteome</keyword>
<name>A0ACD3A103_9AGAR</name>